<accession>A0A915IHR7</accession>
<evidence type="ECO:0000313" key="2">
    <source>
        <dbReference type="Proteomes" id="UP000887565"/>
    </source>
</evidence>
<name>A0A915IHR7_ROMCU</name>
<dbReference type="SUPFAM" id="SSF50985">
    <property type="entry name" value="RCC1/BLIP-II"/>
    <property type="match status" value="1"/>
</dbReference>
<reference evidence="3" key="1">
    <citation type="submission" date="2022-11" db="UniProtKB">
        <authorList>
            <consortium name="WormBaseParasite"/>
        </authorList>
    </citation>
    <scope>IDENTIFICATION</scope>
</reference>
<dbReference type="WBParaSite" id="nRc.2.0.1.t12912-RA">
    <property type="protein sequence ID" value="nRc.2.0.1.t12912-RA"/>
    <property type="gene ID" value="nRc.2.0.1.g12912"/>
</dbReference>
<protein>
    <submittedName>
        <fullName evidence="3">Regulator of chromosome condensation</fullName>
    </submittedName>
</protein>
<dbReference type="Proteomes" id="UP000887565">
    <property type="component" value="Unplaced"/>
</dbReference>
<sequence length="61" mass="6808">MIHCGEDYTLAGTSDNQLYFWGTKSCSEERHGKTAYHSDGPNYSGIENDRSQIDAAPLLKK</sequence>
<proteinExistence type="predicted"/>
<organism evidence="2 3">
    <name type="scientific">Romanomermis culicivorax</name>
    <name type="common">Nematode worm</name>
    <dbReference type="NCBI Taxonomy" id="13658"/>
    <lineage>
        <taxon>Eukaryota</taxon>
        <taxon>Metazoa</taxon>
        <taxon>Ecdysozoa</taxon>
        <taxon>Nematoda</taxon>
        <taxon>Enoplea</taxon>
        <taxon>Dorylaimia</taxon>
        <taxon>Mermithida</taxon>
        <taxon>Mermithoidea</taxon>
        <taxon>Mermithidae</taxon>
        <taxon>Romanomermis</taxon>
    </lineage>
</organism>
<dbReference type="InterPro" id="IPR009091">
    <property type="entry name" value="RCC1/BLIP-II"/>
</dbReference>
<evidence type="ECO:0000313" key="3">
    <source>
        <dbReference type="WBParaSite" id="nRc.2.0.1.t12912-RA"/>
    </source>
</evidence>
<evidence type="ECO:0000256" key="1">
    <source>
        <dbReference type="SAM" id="MobiDB-lite"/>
    </source>
</evidence>
<dbReference type="AlphaFoldDB" id="A0A915IHR7"/>
<feature type="region of interest" description="Disordered" evidence="1">
    <location>
        <begin position="29"/>
        <end position="61"/>
    </location>
</feature>
<keyword evidence="2" id="KW-1185">Reference proteome</keyword>